<gene>
    <name evidence="1" type="ORF">RAG0_02303</name>
</gene>
<organism evidence="1 2">
    <name type="scientific">Rhynchosporium agropyri</name>
    <dbReference type="NCBI Taxonomy" id="914238"/>
    <lineage>
        <taxon>Eukaryota</taxon>
        <taxon>Fungi</taxon>
        <taxon>Dikarya</taxon>
        <taxon>Ascomycota</taxon>
        <taxon>Pezizomycotina</taxon>
        <taxon>Leotiomycetes</taxon>
        <taxon>Helotiales</taxon>
        <taxon>Ploettnerulaceae</taxon>
        <taxon>Rhynchosporium</taxon>
    </lineage>
</organism>
<sequence length="188" mass="21489">MARPQQFNTLHSRTMNYGIIHHATLTRNLFEQLCIDFWLADSRVTLKMTAGGWQLSIPIYLQMGFLPSKSRREASAVSTWVEIARRLCPTYLGQSDRLGLAARFRYYRPMTTEPMRRAACLTFQNAASSPTCLENQANERYHGLMAQPLRPAERVGLWSCAKATKHSRFPVPGIGKINHKELDEEIHP</sequence>
<keyword evidence="2" id="KW-1185">Reference proteome</keyword>
<dbReference type="EMBL" id="FJUX01000009">
    <property type="protein sequence ID" value="CZS91775.1"/>
    <property type="molecule type" value="Genomic_DNA"/>
</dbReference>
<evidence type="ECO:0000313" key="1">
    <source>
        <dbReference type="EMBL" id="CZS91775.1"/>
    </source>
</evidence>
<dbReference type="AlphaFoldDB" id="A0A1E1K0X3"/>
<name>A0A1E1K0X3_9HELO</name>
<proteinExistence type="predicted"/>
<accession>A0A1E1K0X3</accession>
<evidence type="ECO:0000313" key="2">
    <source>
        <dbReference type="Proteomes" id="UP000178912"/>
    </source>
</evidence>
<reference evidence="2" key="1">
    <citation type="submission" date="2016-03" db="EMBL/GenBank/DDBJ databases">
        <authorList>
            <person name="Guldener U."/>
        </authorList>
    </citation>
    <scope>NUCLEOTIDE SEQUENCE [LARGE SCALE GENOMIC DNA]</scope>
    <source>
        <strain evidence="2">04CH-RAC-A.6.1</strain>
    </source>
</reference>
<protein>
    <submittedName>
        <fullName evidence="1">Uncharacterized protein</fullName>
    </submittedName>
</protein>
<dbReference type="Proteomes" id="UP000178912">
    <property type="component" value="Unassembled WGS sequence"/>
</dbReference>